<dbReference type="InterPro" id="IPR002110">
    <property type="entry name" value="Ankyrin_rpt"/>
</dbReference>
<evidence type="ECO:0000256" key="3">
    <source>
        <dbReference type="PROSITE-ProRule" id="PRU00023"/>
    </source>
</evidence>
<dbReference type="PROSITE" id="PS50088">
    <property type="entry name" value="ANK_REPEAT"/>
    <property type="match status" value="3"/>
</dbReference>
<feature type="repeat" description="ANK" evidence="3">
    <location>
        <begin position="161"/>
        <end position="193"/>
    </location>
</feature>
<reference evidence="4" key="1">
    <citation type="journal article" name="DNA Res.">
        <title>The physiological potential of anammox bacteria as revealed by their core genome structure.</title>
        <authorList>
            <person name="Okubo T."/>
            <person name="Toyoda A."/>
            <person name="Fukuhara K."/>
            <person name="Uchiyama I."/>
            <person name="Harigaya Y."/>
            <person name="Kuroiwa M."/>
            <person name="Suzuki T."/>
            <person name="Murakami Y."/>
            <person name="Suwa Y."/>
            <person name="Takami H."/>
        </authorList>
    </citation>
    <scope>NUCLEOTIDE SEQUENCE</scope>
    <source>
        <strain evidence="4">317325-2</strain>
    </source>
</reference>
<keyword evidence="2 3" id="KW-0040">ANK repeat</keyword>
<protein>
    <recommendedName>
        <fullName evidence="6">Ankyrin repeat domain-containing protein</fullName>
    </recommendedName>
</protein>
<evidence type="ECO:0000256" key="1">
    <source>
        <dbReference type="ARBA" id="ARBA00022737"/>
    </source>
</evidence>
<dbReference type="KEGG" id="npy:NPRO_06300"/>
<dbReference type="Gene3D" id="1.25.40.20">
    <property type="entry name" value="Ankyrin repeat-containing domain"/>
    <property type="match status" value="1"/>
</dbReference>
<feature type="repeat" description="ANK" evidence="3">
    <location>
        <begin position="128"/>
        <end position="160"/>
    </location>
</feature>
<dbReference type="SUPFAM" id="SSF48403">
    <property type="entry name" value="Ankyrin repeat"/>
    <property type="match status" value="1"/>
</dbReference>
<dbReference type="PANTHER" id="PTHR24198:SF165">
    <property type="entry name" value="ANKYRIN REPEAT-CONTAINING PROTEIN-RELATED"/>
    <property type="match status" value="1"/>
</dbReference>
<dbReference type="AlphaFoldDB" id="A0A809RF29"/>
<accession>A0A809RF29</accession>
<dbReference type="Proteomes" id="UP000662873">
    <property type="component" value="Chromosome"/>
</dbReference>
<dbReference type="PANTHER" id="PTHR24198">
    <property type="entry name" value="ANKYRIN REPEAT AND PROTEIN KINASE DOMAIN-CONTAINING PROTEIN"/>
    <property type="match status" value="1"/>
</dbReference>
<evidence type="ECO:0000313" key="4">
    <source>
        <dbReference type="EMBL" id="BBO23035.1"/>
    </source>
</evidence>
<dbReference type="Pfam" id="PF12796">
    <property type="entry name" value="Ank_2"/>
    <property type="match status" value="1"/>
</dbReference>
<dbReference type="SMART" id="SM00248">
    <property type="entry name" value="ANK"/>
    <property type="match status" value="4"/>
</dbReference>
<feature type="repeat" description="ANK" evidence="3">
    <location>
        <begin position="93"/>
        <end position="125"/>
    </location>
</feature>
<dbReference type="PRINTS" id="PR01415">
    <property type="entry name" value="ANKYRIN"/>
</dbReference>
<evidence type="ECO:0008006" key="6">
    <source>
        <dbReference type="Google" id="ProtNLM"/>
    </source>
</evidence>
<gene>
    <name evidence="4" type="ORF">NPRO_06300</name>
</gene>
<dbReference type="EMBL" id="AP021858">
    <property type="protein sequence ID" value="BBO23035.1"/>
    <property type="molecule type" value="Genomic_DNA"/>
</dbReference>
<evidence type="ECO:0000313" key="5">
    <source>
        <dbReference type="Proteomes" id="UP000662873"/>
    </source>
</evidence>
<dbReference type="InterPro" id="IPR036770">
    <property type="entry name" value="Ankyrin_rpt-contain_sf"/>
</dbReference>
<proteinExistence type="predicted"/>
<sequence length="219" mass="23288">MTETEFFEAIQGGEERSVEEALSLHPDWAARPNPSGLTPLLVALYFRQTSIAELIRSKLTGLSIFEAAAWGDEPACVNLLIDRPELADEVSPDGFTPLGLAAYFGHADVVKVLLDAGADIDAKSRNNLGVAALHSALAGGFMDVAALLVERGAEVSSQTAEGWTPLHYCADIGDQEFAALLIARGADPGIAARDGRTPADLAFDVGHEHVALAWNGRRR</sequence>
<dbReference type="Pfam" id="PF00023">
    <property type="entry name" value="Ank"/>
    <property type="match status" value="1"/>
</dbReference>
<evidence type="ECO:0000256" key="2">
    <source>
        <dbReference type="ARBA" id="ARBA00023043"/>
    </source>
</evidence>
<dbReference type="PROSITE" id="PS50297">
    <property type="entry name" value="ANK_REP_REGION"/>
    <property type="match status" value="3"/>
</dbReference>
<keyword evidence="1" id="KW-0677">Repeat</keyword>
<organism evidence="4 5">
    <name type="scientific">Candidatus Nitrosymbiomonas proteolyticus</name>
    <dbReference type="NCBI Taxonomy" id="2608984"/>
    <lineage>
        <taxon>Bacteria</taxon>
        <taxon>Bacillati</taxon>
        <taxon>Armatimonadota</taxon>
        <taxon>Armatimonadota incertae sedis</taxon>
        <taxon>Candidatus Nitrosymbiomonas</taxon>
    </lineage>
</organism>
<name>A0A809RF29_9BACT</name>